<name>A0A285V677_9ACTN</name>
<protein>
    <submittedName>
        <fullName evidence="1">4,5-dihydroxyphthalate decarboxylase</fullName>
    </submittedName>
</protein>
<reference evidence="2" key="1">
    <citation type="submission" date="2017-08" db="EMBL/GenBank/DDBJ databases">
        <authorList>
            <person name="Varghese N."/>
            <person name="Submissions S."/>
        </authorList>
    </citation>
    <scope>NUCLEOTIDE SEQUENCE [LARGE SCALE GENOMIC DNA]</scope>
    <source>
        <strain evidence="2">DSM 4725</strain>
    </source>
</reference>
<dbReference type="EMBL" id="OBQI01000003">
    <property type="protein sequence ID" value="SOC49513.1"/>
    <property type="molecule type" value="Genomic_DNA"/>
</dbReference>
<evidence type="ECO:0000313" key="1">
    <source>
        <dbReference type="EMBL" id="SOC49513.1"/>
    </source>
</evidence>
<sequence>MGSKVRMTIMVGDYDITRPILDGTVQPQGVDLTVLTAPSPPRHWRMLKHREFDAAELSMGSYVTRRGRGEDDLVAIPVFPHRRFRHGYVFASARSDIRRPSDLSGAAIGIRSWQTTAGVWLRGILGEHHGLALDQVRWVAQDSEDVPLDLPPGVHVDRVPAGRTITEMCVEGELAGLIYPEIPGPIRRNEGTIRRVFHNPKSAEQEYYRTTGIFPIMHTVAIRAELLAAHPWIARNLFDAFQEAKRLAYERMEDPRTVSLAWLRALIEEERALLGRDPWEYGLSDRNRRTLERFLGYAGEQGMVGRDVTVDGLFYPSTLETPPRSV</sequence>
<dbReference type="RefSeq" id="WP_097195086.1">
    <property type="nucleotide sequence ID" value="NZ_OBQI01000003.1"/>
</dbReference>
<keyword evidence="2" id="KW-1185">Reference proteome</keyword>
<accession>A0A285V677</accession>
<dbReference type="AlphaFoldDB" id="A0A285V677"/>
<dbReference type="OrthoDB" id="3805543at2"/>
<organism evidence="1 2">
    <name type="scientific">Blastococcus aggregatus</name>
    <dbReference type="NCBI Taxonomy" id="38502"/>
    <lineage>
        <taxon>Bacteria</taxon>
        <taxon>Bacillati</taxon>
        <taxon>Actinomycetota</taxon>
        <taxon>Actinomycetes</taxon>
        <taxon>Geodermatophilales</taxon>
        <taxon>Geodermatophilaceae</taxon>
        <taxon>Blastococcus</taxon>
    </lineage>
</organism>
<evidence type="ECO:0000313" key="2">
    <source>
        <dbReference type="Proteomes" id="UP000219435"/>
    </source>
</evidence>
<proteinExistence type="predicted"/>
<dbReference type="Proteomes" id="UP000219435">
    <property type="component" value="Unassembled WGS sequence"/>
</dbReference>
<dbReference type="SUPFAM" id="SSF53850">
    <property type="entry name" value="Periplasmic binding protein-like II"/>
    <property type="match status" value="1"/>
</dbReference>
<gene>
    <name evidence="1" type="ORF">SAMN05660748_2240</name>
</gene>